<feature type="compositionally biased region" description="Basic and acidic residues" evidence="1">
    <location>
        <begin position="183"/>
        <end position="197"/>
    </location>
</feature>
<feature type="region of interest" description="Disordered" evidence="1">
    <location>
        <begin position="42"/>
        <end position="64"/>
    </location>
</feature>
<reference evidence="2 3" key="1">
    <citation type="submission" date="2024-11" db="EMBL/GenBank/DDBJ databases">
        <title>Adaptive evolution of stress response genes in parasites aligns with host niche diversity.</title>
        <authorList>
            <person name="Hahn C."/>
            <person name="Resl P."/>
        </authorList>
    </citation>
    <scope>NUCLEOTIDE SEQUENCE [LARGE SCALE GENOMIC DNA]</scope>
    <source>
        <strain evidence="2">EGGRZ-B1_66</strain>
        <tissue evidence="2">Body</tissue>
    </source>
</reference>
<feature type="region of interest" description="Disordered" evidence="1">
    <location>
        <begin position="169"/>
        <end position="197"/>
    </location>
</feature>
<comment type="caution">
    <text evidence="2">The sequence shown here is derived from an EMBL/GenBank/DDBJ whole genome shotgun (WGS) entry which is preliminary data.</text>
</comment>
<organism evidence="2 3">
    <name type="scientific">Cichlidogyrus casuarinus</name>
    <dbReference type="NCBI Taxonomy" id="1844966"/>
    <lineage>
        <taxon>Eukaryota</taxon>
        <taxon>Metazoa</taxon>
        <taxon>Spiralia</taxon>
        <taxon>Lophotrochozoa</taxon>
        <taxon>Platyhelminthes</taxon>
        <taxon>Monogenea</taxon>
        <taxon>Monopisthocotylea</taxon>
        <taxon>Dactylogyridea</taxon>
        <taxon>Ancyrocephalidae</taxon>
        <taxon>Cichlidogyrus</taxon>
    </lineage>
</organism>
<gene>
    <name evidence="2" type="ORF">Ciccas_007365</name>
</gene>
<sequence>MNCSKPNLKIISVMADSSDSCCERFCSFLRRSSRRKRLEDSCLNNSNLPPKDTVTNSNKNNDQTISNLKRLRKMSRAYDPDECLPDPVTLRHRPSDIMRRVEVVEEFKSQNVASILKNNEMPESIKATNSDNKKVQFDASSSSEEDTRKRKPDARLGIVDGSFGELLSVEKSTTCDEPLSQSEKNEYQKYGQHETDD</sequence>
<evidence type="ECO:0000313" key="3">
    <source>
        <dbReference type="Proteomes" id="UP001626550"/>
    </source>
</evidence>
<dbReference type="Proteomes" id="UP001626550">
    <property type="component" value="Unassembled WGS sequence"/>
</dbReference>
<evidence type="ECO:0000313" key="2">
    <source>
        <dbReference type="EMBL" id="KAL3314027.1"/>
    </source>
</evidence>
<evidence type="ECO:0000256" key="1">
    <source>
        <dbReference type="SAM" id="MobiDB-lite"/>
    </source>
</evidence>
<dbReference type="AlphaFoldDB" id="A0ABD2Q338"/>
<name>A0ABD2Q338_9PLAT</name>
<accession>A0ABD2Q338</accession>
<feature type="region of interest" description="Disordered" evidence="1">
    <location>
        <begin position="123"/>
        <end position="156"/>
    </location>
</feature>
<protein>
    <submittedName>
        <fullName evidence="2">Uncharacterized protein</fullName>
    </submittedName>
</protein>
<dbReference type="EMBL" id="JBJKFK010001121">
    <property type="protein sequence ID" value="KAL3314027.1"/>
    <property type="molecule type" value="Genomic_DNA"/>
</dbReference>
<proteinExistence type="predicted"/>
<keyword evidence="3" id="KW-1185">Reference proteome</keyword>